<dbReference type="EMBL" id="JADPIE010000001">
    <property type="protein sequence ID" value="MBF8435642.1"/>
    <property type="molecule type" value="Genomic_DNA"/>
</dbReference>
<dbReference type="InterPro" id="IPR015414">
    <property type="entry name" value="TMEM64"/>
</dbReference>
<organism evidence="8 9">
    <name type="scientific">Halonatronomonas betaini</name>
    <dbReference type="NCBI Taxonomy" id="2778430"/>
    <lineage>
        <taxon>Bacteria</taxon>
        <taxon>Bacillati</taxon>
        <taxon>Bacillota</taxon>
        <taxon>Clostridia</taxon>
        <taxon>Halanaerobiales</taxon>
        <taxon>Halarsenatibacteraceae</taxon>
        <taxon>Halonatronomonas</taxon>
    </lineage>
</organism>
<dbReference type="Pfam" id="PF09335">
    <property type="entry name" value="VTT_dom"/>
    <property type="match status" value="1"/>
</dbReference>
<dbReference type="RefSeq" id="WP_270452285.1">
    <property type="nucleotide sequence ID" value="NZ_JADPIE010000001.1"/>
</dbReference>
<dbReference type="GO" id="GO:0005886">
    <property type="term" value="C:plasma membrane"/>
    <property type="evidence" value="ECO:0007669"/>
    <property type="project" value="UniProtKB-SubCell"/>
</dbReference>
<keyword evidence="2 6" id="KW-1003">Cell membrane</keyword>
<keyword evidence="4 6" id="KW-1133">Transmembrane helix</keyword>
<comment type="caution">
    <text evidence="8">The sequence shown here is derived from an EMBL/GenBank/DDBJ whole genome shotgun (WGS) entry which is preliminary data.</text>
</comment>
<feature type="transmembrane region" description="Helical" evidence="6">
    <location>
        <begin position="79"/>
        <end position="100"/>
    </location>
</feature>
<feature type="transmembrane region" description="Helical" evidence="6">
    <location>
        <begin position="158"/>
        <end position="181"/>
    </location>
</feature>
<dbReference type="AlphaFoldDB" id="A0A931F946"/>
<reference evidence="8" key="1">
    <citation type="submission" date="2020-11" db="EMBL/GenBank/DDBJ databases">
        <title>Halonatronomonas betainensis gen. nov., sp. nov. a novel haloalkaliphilic representative of the family Halanaerobiacae capable of betaine degradation.</title>
        <authorList>
            <person name="Boltyanskaya Y."/>
            <person name="Kevbrin V."/>
            <person name="Detkova E."/>
            <person name="Grouzdev D.S."/>
            <person name="Koziaeva V."/>
            <person name="Zhilina T."/>
        </authorList>
    </citation>
    <scope>NUCLEOTIDE SEQUENCE</scope>
    <source>
        <strain evidence="8">Z-7014</strain>
    </source>
</reference>
<name>A0A931F946_9FIRM</name>
<dbReference type="PANTHER" id="PTHR12677:SF59">
    <property type="entry name" value="GOLGI APPARATUS MEMBRANE PROTEIN TVP38-RELATED"/>
    <property type="match status" value="1"/>
</dbReference>
<comment type="similarity">
    <text evidence="6">Belongs to the TVP38/TMEM64 family.</text>
</comment>
<accession>A0A931F946</accession>
<evidence type="ECO:0000313" key="9">
    <source>
        <dbReference type="Proteomes" id="UP000621436"/>
    </source>
</evidence>
<sequence length="223" mass="24919">MFKKTGFKILIASLMFIALYLFWDDIQALQIQEMVNDVENIMVASLIILGTFTLKSLFFFLPLFLIFISSGMILPIIPAALLSILGVTIEFSLTYLYGYFLGTDLVESIVSKYPKFDEILSYRSSNNIKVAFFLRLAPMMPEPVSLVLGATGNNYIEYILASIMGVMPKLLIFTLIGNAVINPISPIDVAVFVGAILIWLAALKLFQIHDKNNGQEKNSLQTE</sequence>
<evidence type="ECO:0000313" key="8">
    <source>
        <dbReference type="EMBL" id="MBF8435642.1"/>
    </source>
</evidence>
<gene>
    <name evidence="8" type="ORF">I0Q91_00990</name>
</gene>
<evidence type="ECO:0000259" key="7">
    <source>
        <dbReference type="Pfam" id="PF09335"/>
    </source>
</evidence>
<evidence type="ECO:0000256" key="3">
    <source>
        <dbReference type="ARBA" id="ARBA00022692"/>
    </source>
</evidence>
<feature type="domain" description="VTT" evidence="7">
    <location>
        <begin position="62"/>
        <end position="178"/>
    </location>
</feature>
<keyword evidence="5 6" id="KW-0472">Membrane</keyword>
<dbReference type="PANTHER" id="PTHR12677">
    <property type="entry name" value="GOLGI APPARATUS MEMBRANE PROTEIN TVP38-RELATED"/>
    <property type="match status" value="1"/>
</dbReference>
<evidence type="ECO:0000256" key="5">
    <source>
        <dbReference type="ARBA" id="ARBA00023136"/>
    </source>
</evidence>
<evidence type="ECO:0000256" key="2">
    <source>
        <dbReference type="ARBA" id="ARBA00022475"/>
    </source>
</evidence>
<feature type="transmembrane region" description="Helical" evidence="6">
    <location>
        <begin position="43"/>
        <end position="67"/>
    </location>
</feature>
<comment type="subcellular location">
    <subcellularLocation>
        <location evidence="1 6">Cell membrane</location>
        <topology evidence="1 6">Multi-pass membrane protein</topology>
    </subcellularLocation>
</comment>
<protein>
    <recommendedName>
        <fullName evidence="6">TVP38/TMEM64 family membrane protein</fullName>
    </recommendedName>
</protein>
<proteinExistence type="inferred from homology"/>
<keyword evidence="3 6" id="KW-0812">Transmembrane</keyword>
<evidence type="ECO:0000256" key="6">
    <source>
        <dbReference type="RuleBase" id="RU366058"/>
    </source>
</evidence>
<feature type="transmembrane region" description="Helical" evidence="6">
    <location>
        <begin position="187"/>
        <end position="206"/>
    </location>
</feature>
<feature type="transmembrane region" description="Helical" evidence="6">
    <location>
        <begin position="7"/>
        <end position="23"/>
    </location>
</feature>
<keyword evidence="9" id="KW-1185">Reference proteome</keyword>
<evidence type="ECO:0000256" key="1">
    <source>
        <dbReference type="ARBA" id="ARBA00004651"/>
    </source>
</evidence>
<dbReference type="InterPro" id="IPR032816">
    <property type="entry name" value="VTT_dom"/>
</dbReference>
<evidence type="ECO:0000256" key="4">
    <source>
        <dbReference type="ARBA" id="ARBA00022989"/>
    </source>
</evidence>
<dbReference type="Proteomes" id="UP000621436">
    <property type="component" value="Unassembled WGS sequence"/>
</dbReference>